<evidence type="ECO:0000313" key="2">
    <source>
        <dbReference type="EMBL" id="CUI13116.1"/>
    </source>
</evidence>
<sequence>MKRRRIFNVVTTILAAAGTVFLLISMITPYVVEVRGDTASLEGGQKFNGGFGYFAVCDNVRSLSQTSTCGLVTSELIHAVDRFKVVTNYIDRMKCLNRDMEGAEPYLRTSQAFVIFGLMTAILGTLVAAFMTFFRPRDVAVLSIQAKWKRKIGWNPLLSSVLLLAFLFESWIGCNQTFCDVCHYAQDCSCHYGASMVFSVLAMFCLFLSGLLMFIRWFRMIGGSSVECPCSD</sequence>
<keyword evidence="1" id="KW-1133">Transmembrane helix</keyword>
<keyword evidence="3" id="KW-1185">Reference proteome</keyword>
<name>A0A0S4KE94_BODSA</name>
<dbReference type="VEuPathDB" id="TriTrypDB:BSAL_62965"/>
<evidence type="ECO:0000313" key="3">
    <source>
        <dbReference type="Proteomes" id="UP000051952"/>
    </source>
</evidence>
<proteinExistence type="predicted"/>
<feature type="transmembrane region" description="Helical" evidence="1">
    <location>
        <begin position="154"/>
        <end position="172"/>
    </location>
</feature>
<protein>
    <submittedName>
        <fullName evidence="2">Membrane-associated protein, putative</fullName>
    </submittedName>
</protein>
<dbReference type="EMBL" id="CYKH01000336">
    <property type="protein sequence ID" value="CUI13116.1"/>
    <property type="molecule type" value="Genomic_DNA"/>
</dbReference>
<keyword evidence="1" id="KW-0812">Transmembrane</keyword>
<reference evidence="3" key="1">
    <citation type="submission" date="2015-09" db="EMBL/GenBank/DDBJ databases">
        <authorList>
            <consortium name="Pathogen Informatics"/>
        </authorList>
    </citation>
    <scope>NUCLEOTIDE SEQUENCE [LARGE SCALE GENOMIC DNA]</scope>
    <source>
        <strain evidence="3">Lake Konstanz</strain>
    </source>
</reference>
<evidence type="ECO:0000256" key="1">
    <source>
        <dbReference type="SAM" id="Phobius"/>
    </source>
</evidence>
<dbReference type="Gene3D" id="1.20.140.150">
    <property type="match status" value="1"/>
</dbReference>
<feature type="transmembrane region" description="Helical" evidence="1">
    <location>
        <begin position="112"/>
        <end position="134"/>
    </location>
</feature>
<dbReference type="AlphaFoldDB" id="A0A0S4KE94"/>
<gene>
    <name evidence="2" type="ORF">BSAL_62965</name>
</gene>
<keyword evidence="1" id="KW-0472">Membrane</keyword>
<accession>A0A0S4KE94</accession>
<organism evidence="2 3">
    <name type="scientific">Bodo saltans</name>
    <name type="common">Flagellated protozoan</name>
    <dbReference type="NCBI Taxonomy" id="75058"/>
    <lineage>
        <taxon>Eukaryota</taxon>
        <taxon>Discoba</taxon>
        <taxon>Euglenozoa</taxon>
        <taxon>Kinetoplastea</taxon>
        <taxon>Metakinetoplastina</taxon>
        <taxon>Eubodonida</taxon>
        <taxon>Bodonidae</taxon>
        <taxon>Bodo</taxon>
    </lineage>
</organism>
<feature type="transmembrane region" description="Helical" evidence="1">
    <location>
        <begin position="192"/>
        <end position="215"/>
    </location>
</feature>
<feature type="transmembrane region" description="Helical" evidence="1">
    <location>
        <begin position="7"/>
        <end position="32"/>
    </location>
</feature>
<dbReference type="Proteomes" id="UP000051952">
    <property type="component" value="Unassembled WGS sequence"/>
</dbReference>